<dbReference type="Proteomes" id="UP001301769">
    <property type="component" value="Unassembled WGS sequence"/>
</dbReference>
<name>A0AAN7B4M7_9PEZI</name>
<proteinExistence type="predicted"/>
<reference evidence="1" key="2">
    <citation type="submission" date="2023-05" db="EMBL/GenBank/DDBJ databases">
        <authorList>
            <consortium name="Lawrence Berkeley National Laboratory"/>
            <person name="Steindorff A."/>
            <person name="Hensen N."/>
            <person name="Bonometti L."/>
            <person name="Westerberg I."/>
            <person name="Brannstrom I.O."/>
            <person name="Guillou S."/>
            <person name="Cros-Aarteil S."/>
            <person name="Calhoun S."/>
            <person name="Haridas S."/>
            <person name="Kuo A."/>
            <person name="Mondo S."/>
            <person name="Pangilinan J."/>
            <person name="Riley R."/>
            <person name="Labutti K."/>
            <person name="Andreopoulos B."/>
            <person name="Lipzen A."/>
            <person name="Chen C."/>
            <person name="Yanf M."/>
            <person name="Daum C."/>
            <person name="Ng V."/>
            <person name="Clum A."/>
            <person name="Ohm R."/>
            <person name="Martin F."/>
            <person name="Silar P."/>
            <person name="Natvig D."/>
            <person name="Lalanne C."/>
            <person name="Gautier V."/>
            <person name="Ament-Velasquez S.L."/>
            <person name="Kruys A."/>
            <person name="Hutchinson M.I."/>
            <person name="Powell A.J."/>
            <person name="Barry K."/>
            <person name="Miller A.N."/>
            <person name="Grigoriev I.V."/>
            <person name="Debuchy R."/>
            <person name="Gladieux P."/>
            <person name="Thoren M.H."/>
            <person name="Johannesson H."/>
        </authorList>
    </citation>
    <scope>NUCLEOTIDE SEQUENCE</scope>
    <source>
        <strain evidence="1">PSN293</strain>
    </source>
</reference>
<accession>A0AAN7B4M7</accession>
<sequence length="250" mass="28325">MTSPTSTSSAAVYSRETAIEAITSFYSFLANNIPGLSPKDVKSAPSNGWPELSDNDLLAPLNKTSSVLSLLRHLPSLQPSSCDLTQMAPETSAINYASPSVKWSLERSPPSIQGSLEPFGAGKIPAHVAVLTQGSRYGSWLLLDTEKGTVTDYIQFERPERDSPGPDEQDHWRAYRTLAVQEFFEEWKEKFRSLEWVVLPDDGDDGVMYRFDGETDEIRQIYREHGWPDNFRKDECRVALKEWYKKKRVE</sequence>
<gene>
    <name evidence="1" type="ORF">QBC37DRAFT_27677</name>
</gene>
<evidence type="ECO:0000313" key="1">
    <source>
        <dbReference type="EMBL" id="KAK4210758.1"/>
    </source>
</evidence>
<comment type="caution">
    <text evidence="1">The sequence shown here is derived from an EMBL/GenBank/DDBJ whole genome shotgun (WGS) entry which is preliminary data.</text>
</comment>
<organism evidence="1 2">
    <name type="scientific">Rhypophila decipiens</name>
    <dbReference type="NCBI Taxonomy" id="261697"/>
    <lineage>
        <taxon>Eukaryota</taxon>
        <taxon>Fungi</taxon>
        <taxon>Dikarya</taxon>
        <taxon>Ascomycota</taxon>
        <taxon>Pezizomycotina</taxon>
        <taxon>Sordariomycetes</taxon>
        <taxon>Sordariomycetidae</taxon>
        <taxon>Sordariales</taxon>
        <taxon>Naviculisporaceae</taxon>
        <taxon>Rhypophila</taxon>
    </lineage>
</organism>
<dbReference type="AlphaFoldDB" id="A0AAN7B4M7"/>
<evidence type="ECO:0000313" key="2">
    <source>
        <dbReference type="Proteomes" id="UP001301769"/>
    </source>
</evidence>
<protein>
    <submittedName>
        <fullName evidence="1">Uncharacterized protein</fullName>
    </submittedName>
</protein>
<reference evidence="1" key="1">
    <citation type="journal article" date="2023" name="Mol. Phylogenet. Evol.">
        <title>Genome-scale phylogeny and comparative genomics of the fungal order Sordariales.</title>
        <authorList>
            <person name="Hensen N."/>
            <person name="Bonometti L."/>
            <person name="Westerberg I."/>
            <person name="Brannstrom I.O."/>
            <person name="Guillou S."/>
            <person name="Cros-Aarteil S."/>
            <person name="Calhoun S."/>
            <person name="Haridas S."/>
            <person name="Kuo A."/>
            <person name="Mondo S."/>
            <person name="Pangilinan J."/>
            <person name="Riley R."/>
            <person name="LaButti K."/>
            <person name="Andreopoulos B."/>
            <person name="Lipzen A."/>
            <person name="Chen C."/>
            <person name="Yan M."/>
            <person name="Daum C."/>
            <person name="Ng V."/>
            <person name="Clum A."/>
            <person name="Steindorff A."/>
            <person name="Ohm R.A."/>
            <person name="Martin F."/>
            <person name="Silar P."/>
            <person name="Natvig D.O."/>
            <person name="Lalanne C."/>
            <person name="Gautier V."/>
            <person name="Ament-Velasquez S.L."/>
            <person name="Kruys A."/>
            <person name="Hutchinson M.I."/>
            <person name="Powell A.J."/>
            <person name="Barry K."/>
            <person name="Miller A.N."/>
            <person name="Grigoriev I.V."/>
            <person name="Debuchy R."/>
            <person name="Gladieux P."/>
            <person name="Hiltunen Thoren M."/>
            <person name="Johannesson H."/>
        </authorList>
    </citation>
    <scope>NUCLEOTIDE SEQUENCE</scope>
    <source>
        <strain evidence="1">PSN293</strain>
    </source>
</reference>
<dbReference type="EMBL" id="MU858166">
    <property type="protein sequence ID" value="KAK4210758.1"/>
    <property type="molecule type" value="Genomic_DNA"/>
</dbReference>
<keyword evidence="2" id="KW-1185">Reference proteome</keyword>